<proteinExistence type="predicted"/>
<feature type="region of interest" description="Disordered" evidence="1">
    <location>
        <begin position="416"/>
        <end position="435"/>
    </location>
</feature>
<sequence>MILVEVTFVLKKGDIYGYKIFGIVGDNIYIPFVLTSSRIKFTFITIVDTDKRYTPKYSWNKGRGETLSKSCGVKEIAVDKMKAQTGLLRPDYAAICQDYAAIRQDLQEIIRMLGSRGHNHDDQHWDRATQRKEESRFTRFRRKKKKCVGHIVAWREVLGIGSGPRRLKKRIGAMVWRFGEQNRGTTVEGVARQVGGLSEPFGGKREMKIYDDDVLDASGSAGAFCCTIIESLILVNEIVVVEADCSVARSSYQHWNIITQNCVALDVQRNLTQCRRKWHALLFDYDRFKRATTVGGKLSPNFDYQLFVTVERVVRAREEWGIADPESDTEAWNDALDDATVEIGSKRKGQRSTSTAIKKNMRKNHSFRGGIETVKVVDVATPTKERELLEALKDIGKEVTKMLKVNRIREERKIVEEDLPPPKPPNLKLQVVANG</sequence>
<accession>A0AAQ3RI15</accession>
<dbReference type="EMBL" id="CP144692">
    <property type="protein sequence ID" value="WVY96153.1"/>
    <property type="molecule type" value="Genomic_DNA"/>
</dbReference>
<evidence type="ECO:0000256" key="1">
    <source>
        <dbReference type="SAM" id="MobiDB-lite"/>
    </source>
</evidence>
<evidence type="ECO:0000313" key="2">
    <source>
        <dbReference type="EMBL" id="WVY96153.1"/>
    </source>
</evidence>
<protein>
    <recommendedName>
        <fullName evidence="4">Myb-like domain-containing protein</fullName>
    </recommendedName>
</protein>
<name>A0AAQ3RI15_VIGMU</name>
<gene>
    <name evidence="2" type="ORF">V8G54_028304</name>
</gene>
<evidence type="ECO:0008006" key="4">
    <source>
        <dbReference type="Google" id="ProtNLM"/>
    </source>
</evidence>
<dbReference type="AlphaFoldDB" id="A0AAQ3RI15"/>
<dbReference type="Proteomes" id="UP001374535">
    <property type="component" value="Chromosome 9"/>
</dbReference>
<reference evidence="2 3" key="1">
    <citation type="journal article" date="2023" name="Life. Sci Alliance">
        <title>Evolutionary insights into 3D genome organization and epigenetic landscape of Vigna mungo.</title>
        <authorList>
            <person name="Junaid A."/>
            <person name="Singh B."/>
            <person name="Bhatia S."/>
        </authorList>
    </citation>
    <scope>NUCLEOTIDE SEQUENCE [LARGE SCALE GENOMIC DNA]</scope>
    <source>
        <strain evidence="2">Urdbean</strain>
    </source>
</reference>
<organism evidence="2 3">
    <name type="scientific">Vigna mungo</name>
    <name type="common">Black gram</name>
    <name type="synonym">Phaseolus mungo</name>
    <dbReference type="NCBI Taxonomy" id="3915"/>
    <lineage>
        <taxon>Eukaryota</taxon>
        <taxon>Viridiplantae</taxon>
        <taxon>Streptophyta</taxon>
        <taxon>Embryophyta</taxon>
        <taxon>Tracheophyta</taxon>
        <taxon>Spermatophyta</taxon>
        <taxon>Magnoliopsida</taxon>
        <taxon>eudicotyledons</taxon>
        <taxon>Gunneridae</taxon>
        <taxon>Pentapetalae</taxon>
        <taxon>rosids</taxon>
        <taxon>fabids</taxon>
        <taxon>Fabales</taxon>
        <taxon>Fabaceae</taxon>
        <taxon>Papilionoideae</taxon>
        <taxon>50 kb inversion clade</taxon>
        <taxon>NPAAA clade</taxon>
        <taxon>indigoferoid/millettioid clade</taxon>
        <taxon>Phaseoleae</taxon>
        <taxon>Vigna</taxon>
    </lineage>
</organism>
<evidence type="ECO:0000313" key="3">
    <source>
        <dbReference type="Proteomes" id="UP001374535"/>
    </source>
</evidence>
<keyword evidence="3" id="KW-1185">Reference proteome</keyword>